<dbReference type="Gene3D" id="1.25.40.10">
    <property type="entry name" value="Tetratricopeptide repeat domain"/>
    <property type="match status" value="1"/>
</dbReference>
<evidence type="ECO:0000256" key="2">
    <source>
        <dbReference type="ARBA" id="ARBA00022801"/>
    </source>
</evidence>
<dbReference type="Gene3D" id="3.40.50.1820">
    <property type="entry name" value="alpha/beta hydrolase"/>
    <property type="match status" value="1"/>
</dbReference>
<dbReference type="PANTHER" id="PTHR43037">
    <property type="entry name" value="UNNAMED PRODUCT-RELATED"/>
    <property type="match status" value="1"/>
</dbReference>
<dbReference type="RefSeq" id="WP_379078938.1">
    <property type="nucleotide sequence ID" value="NZ_JBHULL010000009.1"/>
</dbReference>
<name>A0ABW5MN14_9SPHI</name>
<evidence type="ECO:0000256" key="3">
    <source>
        <dbReference type="SAM" id="SignalP"/>
    </source>
</evidence>
<evidence type="ECO:0000256" key="1">
    <source>
        <dbReference type="ARBA" id="ARBA00022729"/>
    </source>
</evidence>
<feature type="signal peptide" evidence="3">
    <location>
        <begin position="1"/>
        <end position="21"/>
    </location>
</feature>
<dbReference type="SUPFAM" id="SSF48452">
    <property type="entry name" value="TPR-like"/>
    <property type="match status" value="1"/>
</dbReference>
<dbReference type="SUPFAM" id="SSF53474">
    <property type="entry name" value="alpha/beta-Hydrolases"/>
    <property type="match status" value="1"/>
</dbReference>
<dbReference type="EMBL" id="JBHULL010000009">
    <property type="protein sequence ID" value="MFD2583149.1"/>
    <property type="molecule type" value="Genomic_DNA"/>
</dbReference>
<dbReference type="Proteomes" id="UP001597461">
    <property type="component" value="Unassembled WGS sequence"/>
</dbReference>
<comment type="caution">
    <text evidence="4">The sequence shown here is derived from an EMBL/GenBank/DDBJ whole genome shotgun (WGS) entry which is preliminary data.</text>
</comment>
<protein>
    <submittedName>
        <fullName evidence="4">Uncharacterized protein</fullName>
    </submittedName>
</protein>
<dbReference type="InterPro" id="IPR050955">
    <property type="entry name" value="Plant_Biomass_Hydrol_Est"/>
</dbReference>
<keyword evidence="5" id="KW-1185">Reference proteome</keyword>
<accession>A0ABW5MN14</accession>
<sequence>MNRKYIVITAILLFKAFYSLAQSSSLANRYLDTAVAYQRTVKNYLIALKYYDLAIKEGNDGNYTYYNAAQCACQAGQTEKAIDYYKKGFAKFMDYNNYEYFATDTLIKCFSDTPDWKHYLSIMKPKYDSAQVVRANYLKSIHDSTKRMNSSLLSDPIKIVKFLKNKSAQQTIAWIKNYNSFPNPPVKSHSTLYQIKVNDSLIVPFLVYIPKSYNPAKKNKLFVFLHGAVSQRPAFYSAPMSPDDQHRKALQKPIDDGAIIIYPLAKKGFNWLYNLSAFETILKEISFVKSIYNIDDNKVFLGGHSDGGIGTFWMATHKSYPFAGFLGLNYFPMSYFNNTCLANLKNNTPFYGISTTDDGTFNIASVTNIKNYGSSIGDNWHSFTLPGEHGMPFDEPGSISFAYDSLFNHIRKPFPKHIEWETDDVKNGRAYWLEITQLDTLQNKATWHKEYNPPATQINARTAKYNFNPHKSGAITATWHGNTIAVHVSRVKAFTIYVSPEMIDLNKPLTITVNGNAVWTKKVVIDKETIVDEFIKTKDRDLIIVKKIKVELE</sequence>
<gene>
    <name evidence="4" type="ORF">ACFSR6_11680</name>
</gene>
<dbReference type="PANTHER" id="PTHR43037:SF5">
    <property type="entry name" value="FERULOYL ESTERASE"/>
    <property type="match status" value="1"/>
</dbReference>
<dbReference type="InterPro" id="IPR029058">
    <property type="entry name" value="AB_hydrolase_fold"/>
</dbReference>
<organism evidence="4 5">
    <name type="scientific">Pedobacter vanadiisoli</name>
    <dbReference type="NCBI Taxonomy" id="1761975"/>
    <lineage>
        <taxon>Bacteria</taxon>
        <taxon>Pseudomonadati</taxon>
        <taxon>Bacteroidota</taxon>
        <taxon>Sphingobacteriia</taxon>
        <taxon>Sphingobacteriales</taxon>
        <taxon>Sphingobacteriaceae</taxon>
        <taxon>Pedobacter</taxon>
    </lineage>
</organism>
<reference evidence="5" key="1">
    <citation type="journal article" date="2019" name="Int. J. Syst. Evol. Microbiol.">
        <title>The Global Catalogue of Microorganisms (GCM) 10K type strain sequencing project: providing services to taxonomists for standard genome sequencing and annotation.</title>
        <authorList>
            <consortium name="The Broad Institute Genomics Platform"/>
            <consortium name="The Broad Institute Genome Sequencing Center for Infectious Disease"/>
            <person name="Wu L."/>
            <person name="Ma J."/>
        </authorList>
    </citation>
    <scope>NUCLEOTIDE SEQUENCE [LARGE SCALE GENOMIC DNA]</scope>
    <source>
        <strain evidence="5">KCTC 42866</strain>
    </source>
</reference>
<dbReference type="InterPro" id="IPR011990">
    <property type="entry name" value="TPR-like_helical_dom_sf"/>
</dbReference>
<proteinExistence type="predicted"/>
<evidence type="ECO:0000313" key="5">
    <source>
        <dbReference type="Proteomes" id="UP001597461"/>
    </source>
</evidence>
<keyword evidence="2" id="KW-0378">Hydrolase</keyword>
<evidence type="ECO:0000313" key="4">
    <source>
        <dbReference type="EMBL" id="MFD2583149.1"/>
    </source>
</evidence>
<feature type="chain" id="PRO_5046519598" evidence="3">
    <location>
        <begin position="22"/>
        <end position="553"/>
    </location>
</feature>
<keyword evidence="1 3" id="KW-0732">Signal</keyword>